<accession>A0A183J220</accession>
<dbReference type="WBParaSite" id="SBAD_0001026901-mRNA-1">
    <property type="protein sequence ID" value="SBAD_0001026901-mRNA-1"/>
    <property type="gene ID" value="SBAD_0001026901"/>
</dbReference>
<proteinExistence type="predicted"/>
<name>A0A183J220_9BILA</name>
<protein>
    <submittedName>
        <fullName evidence="3">HECW_N domain-containing protein</fullName>
    </submittedName>
</protein>
<keyword evidence="2" id="KW-1185">Reference proteome</keyword>
<evidence type="ECO:0000313" key="3">
    <source>
        <dbReference type="WBParaSite" id="SBAD_0001026901-mRNA-1"/>
    </source>
</evidence>
<dbReference type="Proteomes" id="UP000270296">
    <property type="component" value="Unassembled WGS sequence"/>
</dbReference>
<evidence type="ECO:0000313" key="1">
    <source>
        <dbReference type="EMBL" id="VDP27299.1"/>
    </source>
</evidence>
<evidence type="ECO:0000313" key="2">
    <source>
        <dbReference type="Proteomes" id="UP000270296"/>
    </source>
</evidence>
<gene>
    <name evidence="1" type="ORF">SBAD_LOCUS9918</name>
</gene>
<dbReference type="AlphaFoldDB" id="A0A183J220"/>
<sequence length="90" mass="10195">MISLTNATPRQHIALDIFNLNEEVGAHCSTWPGELYLHGIDATNDKDAHILNCCTTSSIIYWANPQHYSVIPWLTFKVPAEPHPHQKQMT</sequence>
<dbReference type="EMBL" id="UZAM01013351">
    <property type="protein sequence ID" value="VDP27299.1"/>
    <property type="molecule type" value="Genomic_DNA"/>
</dbReference>
<reference evidence="1 2" key="2">
    <citation type="submission" date="2018-11" db="EMBL/GenBank/DDBJ databases">
        <authorList>
            <consortium name="Pathogen Informatics"/>
        </authorList>
    </citation>
    <scope>NUCLEOTIDE SEQUENCE [LARGE SCALE GENOMIC DNA]</scope>
</reference>
<organism evidence="3">
    <name type="scientific">Soboliphyme baturini</name>
    <dbReference type="NCBI Taxonomy" id="241478"/>
    <lineage>
        <taxon>Eukaryota</taxon>
        <taxon>Metazoa</taxon>
        <taxon>Ecdysozoa</taxon>
        <taxon>Nematoda</taxon>
        <taxon>Enoplea</taxon>
        <taxon>Dorylaimia</taxon>
        <taxon>Dioctophymatida</taxon>
        <taxon>Dioctophymatoidea</taxon>
        <taxon>Soboliphymatidae</taxon>
        <taxon>Soboliphyme</taxon>
    </lineage>
</organism>
<reference evidence="3" key="1">
    <citation type="submission" date="2016-06" db="UniProtKB">
        <authorList>
            <consortium name="WormBaseParasite"/>
        </authorList>
    </citation>
    <scope>IDENTIFICATION</scope>
</reference>